<evidence type="ECO:0000256" key="6">
    <source>
        <dbReference type="ARBA" id="ARBA00034313"/>
    </source>
</evidence>
<keyword evidence="4" id="KW-0503">Monooxygenase</keyword>
<reference evidence="8" key="2">
    <citation type="journal article" date="2023" name="IMA Fungus">
        <title>Comparative genomic study of the Penicillium genus elucidates a diverse pangenome and 15 lateral gene transfer events.</title>
        <authorList>
            <person name="Petersen C."/>
            <person name="Sorensen T."/>
            <person name="Nielsen M.R."/>
            <person name="Sondergaard T.E."/>
            <person name="Sorensen J.L."/>
            <person name="Fitzpatrick D.A."/>
            <person name="Frisvad J.C."/>
            <person name="Nielsen K.L."/>
        </authorList>
    </citation>
    <scope>NUCLEOTIDE SEQUENCE</scope>
    <source>
        <strain evidence="8">IBT 29495</strain>
    </source>
</reference>
<evidence type="ECO:0000256" key="3">
    <source>
        <dbReference type="ARBA" id="ARBA00022989"/>
    </source>
</evidence>
<dbReference type="PANTHER" id="PTHR35042">
    <property type="entry name" value="ANTHRONE OXYGENASE ENCC"/>
    <property type="match status" value="1"/>
</dbReference>
<dbReference type="PANTHER" id="PTHR35042:SF1">
    <property type="entry name" value="DUF1772-DOMAIN-CONTAINING PROTEIN"/>
    <property type="match status" value="1"/>
</dbReference>
<name>A0A9W9XR44_9EURO</name>
<accession>A0A9W9XR44</accession>
<comment type="caution">
    <text evidence="8">The sequence shown here is derived from an EMBL/GenBank/DDBJ whole genome shotgun (WGS) entry which is preliminary data.</text>
</comment>
<keyword evidence="4" id="KW-0560">Oxidoreductase</keyword>
<keyword evidence="9" id="KW-1185">Reference proteome</keyword>
<organism evidence="8 9">
    <name type="scientific">Penicillium fimorum</name>
    <dbReference type="NCBI Taxonomy" id="1882269"/>
    <lineage>
        <taxon>Eukaryota</taxon>
        <taxon>Fungi</taxon>
        <taxon>Dikarya</taxon>
        <taxon>Ascomycota</taxon>
        <taxon>Pezizomycotina</taxon>
        <taxon>Eurotiomycetes</taxon>
        <taxon>Eurotiomycetidae</taxon>
        <taxon>Eurotiales</taxon>
        <taxon>Aspergillaceae</taxon>
        <taxon>Penicillium</taxon>
    </lineage>
</organism>
<proteinExistence type="inferred from homology"/>
<dbReference type="Proteomes" id="UP001149954">
    <property type="component" value="Unassembled WGS sequence"/>
</dbReference>
<evidence type="ECO:0000256" key="2">
    <source>
        <dbReference type="ARBA" id="ARBA00022692"/>
    </source>
</evidence>
<dbReference type="AlphaFoldDB" id="A0A9W9XR44"/>
<dbReference type="InterPro" id="IPR013901">
    <property type="entry name" value="Anthrone_oxy"/>
</dbReference>
<evidence type="ECO:0000256" key="7">
    <source>
        <dbReference type="SAM" id="Phobius"/>
    </source>
</evidence>
<dbReference type="GO" id="GO:0004497">
    <property type="term" value="F:monooxygenase activity"/>
    <property type="evidence" value="ECO:0007669"/>
    <property type="project" value="UniProtKB-KW"/>
</dbReference>
<feature type="transmembrane region" description="Helical" evidence="7">
    <location>
        <begin position="80"/>
        <end position="100"/>
    </location>
</feature>
<gene>
    <name evidence="8" type="ORF">N7463_008079</name>
</gene>
<evidence type="ECO:0008006" key="10">
    <source>
        <dbReference type="Google" id="ProtNLM"/>
    </source>
</evidence>
<keyword evidence="5 7" id="KW-0472">Membrane</keyword>
<dbReference type="GO" id="GO:0016020">
    <property type="term" value="C:membrane"/>
    <property type="evidence" value="ECO:0007669"/>
    <property type="project" value="UniProtKB-SubCell"/>
</dbReference>
<evidence type="ECO:0000256" key="1">
    <source>
        <dbReference type="ARBA" id="ARBA00004141"/>
    </source>
</evidence>
<keyword evidence="3 7" id="KW-1133">Transmembrane helix</keyword>
<dbReference type="OrthoDB" id="5954308at2759"/>
<keyword evidence="2 7" id="KW-0812">Transmembrane</keyword>
<dbReference type="EMBL" id="JAPWDS010000004">
    <property type="protein sequence ID" value="KAJ5500829.1"/>
    <property type="molecule type" value="Genomic_DNA"/>
</dbReference>
<evidence type="ECO:0000313" key="9">
    <source>
        <dbReference type="Proteomes" id="UP001149954"/>
    </source>
</evidence>
<dbReference type="Pfam" id="PF08592">
    <property type="entry name" value="Anthrone_oxy"/>
    <property type="match status" value="1"/>
</dbReference>
<evidence type="ECO:0000313" key="8">
    <source>
        <dbReference type="EMBL" id="KAJ5500829.1"/>
    </source>
</evidence>
<evidence type="ECO:0000256" key="4">
    <source>
        <dbReference type="ARBA" id="ARBA00023033"/>
    </source>
</evidence>
<feature type="transmembrane region" description="Helical" evidence="7">
    <location>
        <begin position="137"/>
        <end position="160"/>
    </location>
</feature>
<comment type="similarity">
    <text evidence="6">Belongs to the anthrone oxygenase family.</text>
</comment>
<reference evidence="8" key="1">
    <citation type="submission" date="2022-12" db="EMBL/GenBank/DDBJ databases">
        <authorList>
            <person name="Petersen C."/>
        </authorList>
    </citation>
    <scope>NUCLEOTIDE SEQUENCE</scope>
    <source>
        <strain evidence="8">IBT 29495</strain>
    </source>
</reference>
<comment type="subcellular location">
    <subcellularLocation>
        <location evidence="1">Membrane</location>
        <topology evidence="1">Multi-pass membrane protein</topology>
    </subcellularLocation>
</comment>
<protein>
    <recommendedName>
        <fullName evidence="10">DUF1772-domain-containing protein</fullName>
    </recommendedName>
</protein>
<evidence type="ECO:0000256" key="5">
    <source>
        <dbReference type="ARBA" id="ARBA00023136"/>
    </source>
</evidence>
<feature type="transmembrane region" description="Helical" evidence="7">
    <location>
        <begin position="51"/>
        <end position="68"/>
    </location>
</feature>
<sequence>MEKMVQHQRKIIAHGLVTVPALLLAQAQDGLSHGAILKVWRRMYQRGHAHSPKIAVVTSGAFAYLAWYASRTTVTRAPMLLFGTAASLVTGVVPFTLIFMRPTNNALMERAADEELSPNNPVQGPEQKTSEQLFTRWATLTGIRGLLPLAGGILGLVAVLNY</sequence>